<dbReference type="EMBL" id="PKTG01000139">
    <property type="protein sequence ID" value="PLX15447.1"/>
    <property type="molecule type" value="Genomic_DNA"/>
</dbReference>
<dbReference type="Proteomes" id="UP000234857">
    <property type="component" value="Unassembled WGS sequence"/>
</dbReference>
<dbReference type="Pfam" id="PF13366">
    <property type="entry name" value="PDDEXK_3"/>
    <property type="match status" value="1"/>
</dbReference>
<comment type="caution">
    <text evidence="1">The sequence shown here is derived from an EMBL/GenBank/DDBJ whole genome shotgun (WGS) entry which is preliminary data.</text>
</comment>
<evidence type="ECO:0000313" key="1">
    <source>
        <dbReference type="EMBL" id="PLX15447.1"/>
    </source>
</evidence>
<dbReference type="InterPro" id="IPR026350">
    <property type="entry name" value="GxxExxY"/>
</dbReference>
<evidence type="ECO:0000313" key="2">
    <source>
        <dbReference type="Proteomes" id="UP000234857"/>
    </source>
</evidence>
<proteinExistence type="predicted"/>
<dbReference type="AlphaFoldDB" id="A0A2N5Z9W8"/>
<sequence length="131" mass="15524">MGLLYKEESYEIRKAIFEVYNSLGSGFLESVYQEALEIEFENQKIPFCSQKNIDIRYKKTLLKQKYKADFICFDKIIVEIKAQKDLHPKHQAQLFNYLNATDLKLGFLVNFGSFPKAEIQRFVRNKQTNKR</sequence>
<gene>
    <name evidence="1" type="ORF">C0601_12990</name>
</gene>
<name>A0A2N5Z9W8_MUIH1</name>
<dbReference type="NCBIfam" id="TIGR04256">
    <property type="entry name" value="GxxExxY"/>
    <property type="match status" value="1"/>
</dbReference>
<protein>
    <submittedName>
        <fullName evidence="1">GxxExxY protein</fullName>
    </submittedName>
</protein>
<reference evidence="1 2" key="1">
    <citation type="submission" date="2017-11" db="EMBL/GenBank/DDBJ databases">
        <title>Genome-resolved metagenomics identifies genetic mobility, metabolic interactions, and unexpected diversity in perchlorate-reducing communities.</title>
        <authorList>
            <person name="Barnum T.P."/>
            <person name="Figueroa I.A."/>
            <person name="Carlstrom C.I."/>
            <person name="Lucas L.N."/>
            <person name="Engelbrektson A.L."/>
            <person name="Coates J.D."/>
        </authorList>
    </citation>
    <scope>NUCLEOTIDE SEQUENCE [LARGE SCALE GENOMIC DNA]</scope>
    <source>
        <strain evidence="1">BM706</strain>
    </source>
</reference>
<organism evidence="1 2">
    <name type="scientific">Muiribacterium halophilum</name>
    <dbReference type="NCBI Taxonomy" id="2053465"/>
    <lineage>
        <taxon>Bacteria</taxon>
        <taxon>Candidatus Muiribacteriota</taxon>
        <taxon>Candidatus Muiribacteriia</taxon>
        <taxon>Candidatus Muiribacteriales</taxon>
        <taxon>Candidatus Muiribacteriaceae</taxon>
        <taxon>Candidatus Muiribacterium</taxon>
    </lineage>
</organism>
<accession>A0A2N5Z9W8</accession>